<dbReference type="Proteomes" id="UP001151760">
    <property type="component" value="Unassembled WGS sequence"/>
</dbReference>
<gene>
    <name evidence="1" type="ORF">Tco_1029554</name>
</gene>
<name>A0ABQ5G5A9_9ASTR</name>
<proteinExistence type="predicted"/>
<dbReference type="PANTHER" id="PTHR33116">
    <property type="entry name" value="REVERSE TRANSCRIPTASE ZINC-BINDING DOMAIN-CONTAINING PROTEIN-RELATED-RELATED"/>
    <property type="match status" value="1"/>
</dbReference>
<accession>A0ABQ5G5A9</accession>
<reference evidence="1" key="2">
    <citation type="submission" date="2022-01" db="EMBL/GenBank/DDBJ databases">
        <authorList>
            <person name="Yamashiro T."/>
            <person name="Shiraishi A."/>
            <person name="Satake H."/>
            <person name="Nakayama K."/>
        </authorList>
    </citation>
    <scope>NUCLEOTIDE SEQUENCE</scope>
</reference>
<evidence type="ECO:0000313" key="1">
    <source>
        <dbReference type="EMBL" id="GJT70268.1"/>
    </source>
</evidence>
<reference evidence="1" key="1">
    <citation type="journal article" date="2022" name="Int. J. Mol. Sci.">
        <title>Draft Genome of Tanacetum Coccineum: Genomic Comparison of Closely Related Tanacetum-Family Plants.</title>
        <authorList>
            <person name="Yamashiro T."/>
            <person name="Shiraishi A."/>
            <person name="Nakayama K."/>
            <person name="Satake H."/>
        </authorList>
    </citation>
    <scope>NUCLEOTIDE SEQUENCE</scope>
</reference>
<comment type="caution">
    <text evidence="1">The sequence shown here is derived from an EMBL/GenBank/DDBJ whole genome shotgun (WGS) entry which is preliminary data.</text>
</comment>
<dbReference type="PANTHER" id="PTHR33116:SF79">
    <property type="entry name" value="REVERSE TRANSCRIPTASE DOMAIN, ZINC FINGER, CCHC-TYPE-RELATED"/>
    <property type="match status" value="1"/>
</dbReference>
<dbReference type="EMBL" id="BQNB010018061">
    <property type="protein sequence ID" value="GJT70268.1"/>
    <property type="molecule type" value="Genomic_DNA"/>
</dbReference>
<sequence length="273" mass="32082">MWEKIVGSYTQLHERDIIPIFTLRHKVGCGSLVHFWMDDWVGNGMLRLRYNRLFHLDSNPNCIIRDRIADGTWSWNWIRQRFGGRNEEALLSTVAEIGNVSLSNQPDSWHWSINPDGIFMVNAKRNQIDDCLLPSLPNRLNLSIRGLEIPIITYPSCNAGVESNDHIFFGCDTATVLWRLIRVWVDVSMTMFSSCSEWFQWVKDCRASKVSKDRVYVITATTLWMLWRYQNGVTFNSHPMRNCDIFDNIRLFSWLKCRGRKVHSWNSWLNHPL</sequence>
<keyword evidence="2" id="KW-1185">Reference proteome</keyword>
<organism evidence="1 2">
    <name type="scientific">Tanacetum coccineum</name>
    <dbReference type="NCBI Taxonomy" id="301880"/>
    <lineage>
        <taxon>Eukaryota</taxon>
        <taxon>Viridiplantae</taxon>
        <taxon>Streptophyta</taxon>
        <taxon>Embryophyta</taxon>
        <taxon>Tracheophyta</taxon>
        <taxon>Spermatophyta</taxon>
        <taxon>Magnoliopsida</taxon>
        <taxon>eudicotyledons</taxon>
        <taxon>Gunneridae</taxon>
        <taxon>Pentapetalae</taxon>
        <taxon>asterids</taxon>
        <taxon>campanulids</taxon>
        <taxon>Asterales</taxon>
        <taxon>Asteraceae</taxon>
        <taxon>Asteroideae</taxon>
        <taxon>Anthemideae</taxon>
        <taxon>Anthemidinae</taxon>
        <taxon>Tanacetum</taxon>
    </lineage>
</organism>
<evidence type="ECO:0000313" key="2">
    <source>
        <dbReference type="Proteomes" id="UP001151760"/>
    </source>
</evidence>
<evidence type="ECO:0008006" key="3">
    <source>
        <dbReference type="Google" id="ProtNLM"/>
    </source>
</evidence>
<protein>
    <recommendedName>
        <fullName evidence="3">Reverse transcriptase zinc-binding domain-containing protein</fullName>
    </recommendedName>
</protein>